<evidence type="ECO:0000259" key="5">
    <source>
        <dbReference type="SMART" id="SM00856"/>
    </source>
</evidence>
<evidence type="ECO:0000313" key="6">
    <source>
        <dbReference type="EMBL" id="GJT41956.1"/>
    </source>
</evidence>
<evidence type="ECO:0000313" key="7">
    <source>
        <dbReference type="Proteomes" id="UP001151760"/>
    </source>
</evidence>
<evidence type="ECO:0000256" key="4">
    <source>
        <dbReference type="SAM" id="SignalP"/>
    </source>
</evidence>
<dbReference type="NCBIfam" id="TIGR01614">
    <property type="entry name" value="PME_inhib"/>
    <property type="match status" value="1"/>
</dbReference>
<feature type="chain" id="PRO_5046495516" evidence="4">
    <location>
        <begin position="27"/>
        <end position="221"/>
    </location>
</feature>
<dbReference type="CDD" id="cd15800">
    <property type="entry name" value="PMEI-like_2"/>
    <property type="match status" value="1"/>
</dbReference>
<protein>
    <submittedName>
        <fullName evidence="6">LisH domain-containing protein-like protein</fullName>
    </submittedName>
</protein>
<reference evidence="6" key="1">
    <citation type="journal article" date="2022" name="Int. J. Mol. Sci.">
        <title>Draft Genome of Tanacetum Coccineum: Genomic Comparison of Closely Related Tanacetum-Family Plants.</title>
        <authorList>
            <person name="Yamashiro T."/>
            <person name="Shiraishi A."/>
            <person name="Nakayama K."/>
            <person name="Satake H."/>
        </authorList>
    </citation>
    <scope>NUCLEOTIDE SEQUENCE</scope>
</reference>
<dbReference type="Proteomes" id="UP001151760">
    <property type="component" value="Unassembled WGS sequence"/>
</dbReference>
<dbReference type="SUPFAM" id="SSF101148">
    <property type="entry name" value="Plant invertase/pectin methylesterase inhibitor"/>
    <property type="match status" value="1"/>
</dbReference>
<comment type="similarity">
    <text evidence="3">Belongs to the PMEI family.</text>
</comment>
<proteinExistence type="inferred from homology"/>
<dbReference type="EMBL" id="BQNB010015603">
    <property type="protein sequence ID" value="GJT41956.1"/>
    <property type="molecule type" value="Genomic_DNA"/>
</dbReference>
<dbReference type="PANTHER" id="PTHR36710">
    <property type="entry name" value="PECTINESTERASE INHIBITOR-LIKE"/>
    <property type="match status" value="1"/>
</dbReference>
<dbReference type="InterPro" id="IPR006501">
    <property type="entry name" value="Pectinesterase_inhib_dom"/>
</dbReference>
<feature type="signal peptide" evidence="4">
    <location>
        <begin position="1"/>
        <end position="26"/>
    </location>
</feature>
<organism evidence="6 7">
    <name type="scientific">Tanacetum coccineum</name>
    <dbReference type="NCBI Taxonomy" id="301880"/>
    <lineage>
        <taxon>Eukaryota</taxon>
        <taxon>Viridiplantae</taxon>
        <taxon>Streptophyta</taxon>
        <taxon>Embryophyta</taxon>
        <taxon>Tracheophyta</taxon>
        <taxon>Spermatophyta</taxon>
        <taxon>Magnoliopsida</taxon>
        <taxon>eudicotyledons</taxon>
        <taxon>Gunneridae</taxon>
        <taxon>Pentapetalae</taxon>
        <taxon>asterids</taxon>
        <taxon>campanulids</taxon>
        <taxon>Asterales</taxon>
        <taxon>Asteraceae</taxon>
        <taxon>Asteroideae</taxon>
        <taxon>Anthemideae</taxon>
        <taxon>Anthemidinae</taxon>
        <taxon>Tanacetum</taxon>
    </lineage>
</organism>
<dbReference type="PANTHER" id="PTHR36710:SF18">
    <property type="entry name" value="PECTINESTERASE INHIBITOR 5-RELATED"/>
    <property type="match status" value="1"/>
</dbReference>
<keyword evidence="1 4" id="KW-0732">Signal</keyword>
<name>A0ABQ5DUJ8_9ASTR</name>
<dbReference type="InterPro" id="IPR052421">
    <property type="entry name" value="PCW_Enzyme_Inhibitor"/>
</dbReference>
<reference evidence="6" key="2">
    <citation type="submission" date="2022-01" db="EMBL/GenBank/DDBJ databases">
        <authorList>
            <person name="Yamashiro T."/>
            <person name="Shiraishi A."/>
            <person name="Satake H."/>
            <person name="Nakayama K."/>
        </authorList>
    </citation>
    <scope>NUCLEOTIDE SEQUENCE</scope>
</reference>
<keyword evidence="2" id="KW-1015">Disulfide bond</keyword>
<dbReference type="SMART" id="SM00856">
    <property type="entry name" value="PMEI"/>
    <property type="match status" value="1"/>
</dbReference>
<evidence type="ECO:0000256" key="2">
    <source>
        <dbReference type="ARBA" id="ARBA00023157"/>
    </source>
</evidence>
<dbReference type="Pfam" id="PF04043">
    <property type="entry name" value="PMEI"/>
    <property type="match status" value="1"/>
</dbReference>
<dbReference type="Gene3D" id="1.20.140.40">
    <property type="entry name" value="Invertase/pectin methylesterase inhibitor family protein"/>
    <property type="match status" value="1"/>
</dbReference>
<gene>
    <name evidence="6" type="ORF">Tco_0941821</name>
</gene>
<evidence type="ECO:0000256" key="3">
    <source>
        <dbReference type="ARBA" id="ARBA00038471"/>
    </source>
</evidence>
<keyword evidence="7" id="KW-1185">Reference proteome</keyword>
<sequence length="221" mass="24976">MEIHNTSILFSFFMVLLFRSIPVSLSEPANSKKTNQYATSSNPPVLIPRLETWARAMQLSFRSISEPPIRAQLPSHSSRMISIPYQETSEIESELNTPFLDGNSNVLEMTMRSIEWLIKLGSNQAQRLLNTLGNPKDEAKILKVCKDSYENAYSNLQEALEALSSKNIKRMNSLLNAVLSDVGDCRDEYSGKRSPLANYEDQVTKMTNNCLVVLDLVQENR</sequence>
<dbReference type="InterPro" id="IPR035513">
    <property type="entry name" value="Invertase/methylesterase_inhib"/>
</dbReference>
<comment type="caution">
    <text evidence="6">The sequence shown here is derived from an EMBL/GenBank/DDBJ whole genome shotgun (WGS) entry which is preliminary data.</text>
</comment>
<accession>A0ABQ5DUJ8</accession>
<evidence type="ECO:0000256" key="1">
    <source>
        <dbReference type="ARBA" id="ARBA00022729"/>
    </source>
</evidence>
<feature type="domain" description="Pectinesterase inhibitor" evidence="5">
    <location>
        <begin position="76"/>
        <end position="213"/>
    </location>
</feature>